<dbReference type="Proteomes" id="UP001065174">
    <property type="component" value="Chromosome"/>
</dbReference>
<dbReference type="Gene3D" id="3.30.70.250">
    <property type="entry name" value="Malonyl-CoA ACP transacylase, ACP-binding"/>
    <property type="match status" value="1"/>
</dbReference>
<comment type="similarity">
    <text evidence="6">Belongs to the fabD family.</text>
</comment>
<reference evidence="8" key="1">
    <citation type="submission" date="2022-09" db="EMBL/GenBank/DDBJ databases">
        <title>Comparative genomics and taxonomic characterization of three novel marine species of genus Reichenbachiella exhibiting antioxidant and polysaccharide degradation activities.</title>
        <authorList>
            <person name="Muhammad N."/>
            <person name="Lee Y.-J."/>
            <person name="Ko J."/>
            <person name="Kim S.-G."/>
        </authorList>
    </citation>
    <scope>NUCLEOTIDE SEQUENCE</scope>
    <source>
        <strain evidence="8">BKB1-1</strain>
    </source>
</reference>
<dbReference type="Gene3D" id="3.40.366.10">
    <property type="entry name" value="Malonyl-Coenzyme A Acyl Carrier Protein, domain 2"/>
    <property type="match status" value="1"/>
</dbReference>
<evidence type="ECO:0000313" key="8">
    <source>
        <dbReference type="EMBL" id="UXP31030.1"/>
    </source>
</evidence>
<evidence type="ECO:0000256" key="6">
    <source>
        <dbReference type="PIRNR" id="PIRNR000446"/>
    </source>
</evidence>
<dbReference type="InterPro" id="IPR016035">
    <property type="entry name" value="Acyl_Trfase/lysoPLipase"/>
</dbReference>
<evidence type="ECO:0000313" key="9">
    <source>
        <dbReference type="Proteomes" id="UP001065174"/>
    </source>
</evidence>
<dbReference type="EC" id="2.3.1.39" evidence="1 6"/>
<organism evidence="8 9">
    <name type="scientific">Reichenbachiella agarivorans</name>
    <dbReference type="NCBI Taxonomy" id="2979464"/>
    <lineage>
        <taxon>Bacteria</taxon>
        <taxon>Pseudomonadati</taxon>
        <taxon>Bacteroidota</taxon>
        <taxon>Cytophagia</taxon>
        <taxon>Cytophagales</taxon>
        <taxon>Reichenbachiellaceae</taxon>
        <taxon>Reichenbachiella</taxon>
    </lineage>
</organism>
<dbReference type="InterPro" id="IPR024925">
    <property type="entry name" value="Malonyl_CoA-ACP_transAc"/>
</dbReference>
<dbReference type="PANTHER" id="PTHR42681:SF1">
    <property type="entry name" value="MALONYL-COA-ACYL CARRIER PROTEIN TRANSACYLASE, MITOCHONDRIAL"/>
    <property type="match status" value="1"/>
</dbReference>
<dbReference type="SUPFAM" id="SSF52151">
    <property type="entry name" value="FabD/lysophospholipase-like"/>
    <property type="match status" value="1"/>
</dbReference>
<keyword evidence="4 6" id="KW-0012">Acyltransferase</keyword>
<name>A0ABY6CLR5_9BACT</name>
<dbReference type="InterPro" id="IPR014043">
    <property type="entry name" value="Acyl_transferase_dom"/>
</dbReference>
<gene>
    <name evidence="8" type="primary">fabD</name>
    <name evidence="8" type="ORF">N6H18_11785</name>
</gene>
<keyword evidence="9" id="KW-1185">Reference proteome</keyword>
<dbReference type="GO" id="GO:0004314">
    <property type="term" value="F:[acyl-carrier-protein] S-malonyltransferase activity"/>
    <property type="evidence" value="ECO:0007669"/>
    <property type="project" value="UniProtKB-EC"/>
</dbReference>
<evidence type="ECO:0000256" key="5">
    <source>
        <dbReference type="ARBA" id="ARBA00048462"/>
    </source>
</evidence>
<protein>
    <recommendedName>
        <fullName evidence="2 6">Malonyl CoA-acyl carrier protein transacylase</fullName>
        <ecNumber evidence="1 6">2.3.1.39</ecNumber>
    </recommendedName>
</protein>
<dbReference type="RefSeq" id="WP_262308474.1">
    <property type="nucleotide sequence ID" value="NZ_CP106679.1"/>
</dbReference>
<evidence type="ECO:0000256" key="1">
    <source>
        <dbReference type="ARBA" id="ARBA00013258"/>
    </source>
</evidence>
<dbReference type="PIRSF" id="PIRSF000446">
    <property type="entry name" value="Mct"/>
    <property type="match status" value="1"/>
</dbReference>
<proteinExistence type="inferred from homology"/>
<dbReference type="SMART" id="SM00827">
    <property type="entry name" value="PKS_AT"/>
    <property type="match status" value="1"/>
</dbReference>
<evidence type="ECO:0000256" key="3">
    <source>
        <dbReference type="ARBA" id="ARBA00022679"/>
    </source>
</evidence>
<dbReference type="Pfam" id="PF00698">
    <property type="entry name" value="Acyl_transf_1"/>
    <property type="match status" value="1"/>
</dbReference>
<dbReference type="InterPro" id="IPR004410">
    <property type="entry name" value="Malonyl_CoA-ACP_transAc_FabD"/>
</dbReference>
<sequence>MKAYVFPGQGAQFTGMGKDLYDSSAQAKAYFDQANEILGFDIAKIMFEGSAEELKETKVTQPAVFIHSVVSALVQDSFHPDMVAGHSLGEFSALVANKTLGFEDALKLVSQRALAMQRACEMNPSTMAAILGLDDHIVEEICATVNGVVAANYNCPSQLVISGTNEGIAIACEKMKEAGAKRALPLPVGGAFHSPLMEPAREELAAAIEATNFSNPICPVYQNFDAQAHSDVAEIKKNLILQLTAPVRWTQSVQQMVADGALDFIECGPGKVLQGLVKKIHKEAEVSSL</sequence>
<dbReference type="NCBIfam" id="TIGR00128">
    <property type="entry name" value="fabD"/>
    <property type="match status" value="1"/>
</dbReference>
<dbReference type="EMBL" id="CP106679">
    <property type="protein sequence ID" value="UXP31030.1"/>
    <property type="molecule type" value="Genomic_DNA"/>
</dbReference>
<evidence type="ECO:0000256" key="2">
    <source>
        <dbReference type="ARBA" id="ARBA00018953"/>
    </source>
</evidence>
<dbReference type="InterPro" id="IPR016036">
    <property type="entry name" value="Malonyl_transacylase_ACP-bd"/>
</dbReference>
<dbReference type="PANTHER" id="PTHR42681">
    <property type="entry name" value="MALONYL-COA-ACYL CARRIER PROTEIN TRANSACYLASE, MITOCHONDRIAL"/>
    <property type="match status" value="1"/>
</dbReference>
<dbReference type="SUPFAM" id="SSF55048">
    <property type="entry name" value="Probable ACP-binding domain of malonyl-CoA ACP transacylase"/>
    <property type="match status" value="1"/>
</dbReference>
<evidence type="ECO:0000259" key="7">
    <source>
        <dbReference type="SMART" id="SM00827"/>
    </source>
</evidence>
<evidence type="ECO:0000256" key="4">
    <source>
        <dbReference type="ARBA" id="ARBA00023315"/>
    </source>
</evidence>
<comment type="catalytic activity">
    <reaction evidence="5 6">
        <text>holo-[ACP] + malonyl-CoA = malonyl-[ACP] + CoA</text>
        <dbReference type="Rhea" id="RHEA:41792"/>
        <dbReference type="Rhea" id="RHEA-COMP:9623"/>
        <dbReference type="Rhea" id="RHEA-COMP:9685"/>
        <dbReference type="ChEBI" id="CHEBI:57287"/>
        <dbReference type="ChEBI" id="CHEBI:57384"/>
        <dbReference type="ChEBI" id="CHEBI:64479"/>
        <dbReference type="ChEBI" id="CHEBI:78449"/>
        <dbReference type="EC" id="2.3.1.39"/>
    </reaction>
</comment>
<dbReference type="InterPro" id="IPR050858">
    <property type="entry name" value="Mal-CoA-ACP_Trans/PKS_FabD"/>
</dbReference>
<dbReference type="InterPro" id="IPR001227">
    <property type="entry name" value="Ac_transferase_dom_sf"/>
</dbReference>
<accession>A0ABY6CLR5</accession>
<keyword evidence="3 6" id="KW-0808">Transferase</keyword>
<feature type="domain" description="Malonyl-CoA:ACP transacylase (MAT)" evidence="7">
    <location>
        <begin position="5"/>
        <end position="288"/>
    </location>
</feature>